<name>A0A6I4P1Z9_9MICO</name>
<evidence type="ECO:0000256" key="6">
    <source>
        <dbReference type="ARBA" id="ARBA00023295"/>
    </source>
</evidence>
<evidence type="ECO:0000313" key="10">
    <source>
        <dbReference type="EMBL" id="MWB97184.1"/>
    </source>
</evidence>
<gene>
    <name evidence="10" type="ORF">GB864_01215</name>
</gene>
<evidence type="ECO:0000256" key="8">
    <source>
        <dbReference type="ARBA" id="ARBA00023326"/>
    </source>
</evidence>
<dbReference type="PANTHER" id="PTHR31983">
    <property type="entry name" value="ENDO-1,3(4)-BETA-GLUCANASE 1"/>
    <property type="match status" value="1"/>
</dbReference>
<evidence type="ECO:0000256" key="2">
    <source>
        <dbReference type="ARBA" id="ARBA00010730"/>
    </source>
</evidence>
<evidence type="ECO:0000256" key="5">
    <source>
        <dbReference type="ARBA" id="ARBA00023277"/>
    </source>
</evidence>
<accession>A0A6I4P1Z9</accession>
<dbReference type="InterPro" id="IPR040720">
    <property type="entry name" value="GH81_C"/>
</dbReference>
<keyword evidence="7" id="KW-0961">Cell wall biogenesis/degradation</keyword>
<dbReference type="PANTHER" id="PTHR31983:SF0">
    <property type="entry name" value="GLUCAN ENDO-1,3-BETA-D-GLUCOSIDASE 2"/>
    <property type="match status" value="1"/>
</dbReference>
<evidence type="ECO:0000256" key="1">
    <source>
        <dbReference type="ARBA" id="ARBA00000382"/>
    </source>
</evidence>
<dbReference type="RefSeq" id="WP_160422463.1">
    <property type="nucleotide sequence ID" value="NZ_WSTA01000003.1"/>
</dbReference>
<dbReference type="Pfam" id="PF17652">
    <property type="entry name" value="Glyco_hydro81C"/>
    <property type="match status" value="1"/>
</dbReference>
<keyword evidence="5" id="KW-0119">Carbohydrate metabolism</keyword>
<dbReference type="EMBL" id="WSTA01000003">
    <property type="protein sequence ID" value="MWB97184.1"/>
    <property type="molecule type" value="Genomic_DNA"/>
</dbReference>
<organism evidence="10 11">
    <name type="scientific">Agromyces seonyuensis</name>
    <dbReference type="NCBI Taxonomy" id="2662446"/>
    <lineage>
        <taxon>Bacteria</taxon>
        <taxon>Bacillati</taxon>
        <taxon>Actinomycetota</taxon>
        <taxon>Actinomycetes</taxon>
        <taxon>Micrococcales</taxon>
        <taxon>Microbacteriaceae</taxon>
        <taxon>Agromyces</taxon>
    </lineage>
</organism>
<keyword evidence="4" id="KW-0378">Hydrolase</keyword>
<dbReference type="EC" id="3.2.1.39" evidence="3"/>
<protein>
    <recommendedName>
        <fullName evidence="3">glucan endo-1,3-beta-D-glucosidase</fullName>
        <ecNumber evidence="3">3.2.1.39</ecNumber>
    </recommendedName>
</protein>
<dbReference type="InterPro" id="IPR005200">
    <property type="entry name" value="Endo-beta-glucanase"/>
</dbReference>
<evidence type="ECO:0000256" key="3">
    <source>
        <dbReference type="ARBA" id="ARBA00012780"/>
    </source>
</evidence>
<feature type="domain" description="Glycosyl hydrolase family 81 C-terminal" evidence="9">
    <location>
        <begin position="342"/>
        <end position="586"/>
    </location>
</feature>
<evidence type="ECO:0000259" key="9">
    <source>
        <dbReference type="Pfam" id="PF17652"/>
    </source>
</evidence>
<dbReference type="AlphaFoldDB" id="A0A6I4P1Z9"/>
<dbReference type="Proteomes" id="UP000438182">
    <property type="component" value="Unassembled WGS sequence"/>
</dbReference>
<evidence type="ECO:0000256" key="4">
    <source>
        <dbReference type="ARBA" id="ARBA00022801"/>
    </source>
</evidence>
<evidence type="ECO:0000256" key="7">
    <source>
        <dbReference type="ARBA" id="ARBA00023316"/>
    </source>
</evidence>
<comment type="catalytic activity">
    <reaction evidence="1">
        <text>Hydrolysis of (1-&gt;3)-beta-D-glucosidic linkages in (1-&gt;3)-beta-D-glucans.</text>
        <dbReference type="EC" id="3.2.1.39"/>
    </reaction>
</comment>
<reference evidence="10 11" key="1">
    <citation type="submission" date="2019-12" db="EMBL/GenBank/DDBJ databases">
        <authorList>
            <person name="Kim Y.S."/>
        </authorList>
    </citation>
    <scope>NUCLEOTIDE SEQUENCE [LARGE SCALE GENOMIC DNA]</scope>
    <source>
        <strain evidence="10 11">MMS17-SY077</strain>
    </source>
</reference>
<proteinExistence type="inferred from homology"/>
<sequence length="659" mass="67141">MIALAAACTDGAGSSPDTSAQGAEAAREAELAAALPQESVAETPVMRVAEGVVPPTNRWYSGLVFGQEPQSVYPFPLAARVDAAGIAVGLPNVTASANAIIGPFAADVLVGPAAGGSFDPVVVAADPVSVTVAVEGGDGDDALRVTLAEGLPVVALTAGSADASLVLDPEGSAWEAAGEGRWTTTTASGAAYGLAAPADSLDGGTLELPAGSSAQLVAVPEDASFEALADALGEPVAGVDVSSEVEEDRVTTVLDYGTPTLLVAPPLGDEASVDGCGEVLGMYATIFGEAALCAASTLELSVPRTATPAGLDLSGVDDATRAGIVGLLEADAGTADEPIPADTYFGAKALHRLGQSAALARELGRDDLAERFAEPLVAGLDEWLDPEGCAERRERCFVYDPELHGVVGLPSSFGSEEFNDHHFHWGYLIAAAALAVEGDPALADRYDPMVDTLIADIAGADGEAFPETRVFDPYWGHSWASGFSPFADGNNQESTSEAANAWYAISRWGGLTGDAGQQARGDWLLAAEAASARALWTAPDPASLADGYAHPVVSLTWGGKRDWATWFSDDPAAILAIQLIPMSPVAPGALPDDPEVIRASLAGIPTDGAFGDYLLMYAALAGDVPDDPVATARDLPDEAIDDGDSRAYLAAFLAAAAAG</sequence>
<dbReference type="PROSITE" id="PS52008">
    <property type="entry name" value="GH81"/>
    <property type="match status" value="1"/>
</dbReference>
<evidence type="ECO:0000313" key="11">
    <source>
        <dbReference type="Proteomes" id="UP000438182"/>
    </source>
</evidence>
<dbReference type="GO" id="GO:0052861">
    <property type="term" value="F:endo-1,3(4)-beta-glucanase activity"/>
    <property type="evidence" value="ECO:0007669"/>
    <property type="project" value="InterPro"/>
</dbReference>
<comment type="caution">
    <text evidence="10">The sequence shown here is derived from an EMBL/GenBank/DDBJ whole genome shotgun (WGS) entry which is preliminary data.</text>
</comment>
<dbReference type="GO" id="GO:0042973">
    <property type="term" value="F:glucan endo-1,3-beta-D-glucosidase activity"/>
    <property type="evidence" value="ECO:0007669"/>
    <property type="project" value="UniProtKB-EC"/>
</dbReference>
<comment type="similarity">
    <text evidence="2">Belongs to the glycosyl hydrolase 81 family.</text>
</comment>
<dbReference type="GO" id="GO:0000272">
    <property type="term" value="P:polysaccharide catabolic process"/>
    <property type="evidence" value="ECO:0007669"/>
    <property type="project" value="UniProtKB-KW"/>
</dbReference>
<keyword evidence="8" id="KW-0624">Polysaccharide degradation</keyword>
<keyword evidence="6" id="KW-0326">Glycosidase</keyword>
<keyword evidence="11" id="KW-1185">Reference proteome</keyword>
<dbReference type="GO" id="GO:0071555">
    <property type="term" value="P:cell wall organization"/>
    <property type="evidence" value="ECO:0007669"/>
    <property type="project" value="UniProtKB-KW"/>
</dbReference>